<keyword evidence="5 6" id="KW-0408">Iron</keyword>
<dbReference type="GO" id="GO:0020037">
    <property type="term" value="F:heme binding"/>
    <property type="evidence" value="ECO:0007669"/>
    <property type="project" value="InterPro"/>
</dbReference>
<dbReference type="PROSITE" id="PS00086">
    <property type="entry name" value="CYTOCHROME_P450"/>
    <property type="match status" value="1"/>
</dbReference>
<reference evidence="10" key="1">
    <citation type="submission" date="2020-11" db="EMBL/GenBank/DDBJ databases">
        <authorList>
            <consortium name="DOE Joint Genome Institute"/>
            <person name="Ahrendt S."/>
            <person name="Riley R."/>
            <person name="Andreopoulos W."/>
            <person name="Labutti K."/>
            <person name="Pangilinan J."/>
            <person name="Ruiz-Duenas F.J."/>
            <person name="Barrasa J.M."/>
            <person name="Sanchez-Garcia M."/>
            <person name="Camarero S."/>
            <person name="Miyauchi S."/>
            <person name="Serrano A."/>
            <person name="Linde D."/>
            <person name="Babiker R."/>
            <person name="Drula E."/>
            <person name="Ayuso-Fernandez I."/>
            <person name="Pacheco R."/>
            <person name="Padilla G."/>
            <person name="Ferreira P."/>
            <person name="Barriuso J."/>
            <person name="Kellner H."/>
            <person name="Castanera R."/>
            <person name="Alfaro M."/>
            <person name="Ramirez L."/>
            <person name="Pisabarro A.G."/>
            <person name="Kuo A."/>
            <person name="Tritt A."/>
            <person name="Lipzen A."/>
            <person name="He G."/>
            <person name="Yan M."/>
            <person name="Ng V."/>
            <person name="Cullen D."/>
            <person name="Martin F."/>
            <person name="Rosso M.-N."/>
            <person name="Henrissat B."/>
            <person name="Hibbett D."/>
            <person name="Martinez A.T."/>
            <person name="Grigoriev I.V."/>
        </authorList>
    </citation>
    <scope>NUCLEOTIDE SEQUENCE</scope>
    <source>
        <strain evidence="10">MF-IS2</strain>
    </source>
</reference>
<dbReference type="InterPro" id="IPR017972">
    <property type="entry name" value="Cyt_P450_CS"/>
</dbReference>
<dbReference type="GO" id="GO:0004497">
    <property type="term" value="F:monooxygenase activity"/>
    <property type="evidence" value="ECO:0007669"/>
    <property type="project" value="UniProtKB-KW"/>
</dbReference>
<evidence type="ECO:0000256" key="1">
    <source>
        <dbReference type="ARBA" id="ARBA00001971"/>
    </source>
</evidence>
<feature type="binding site" description="axial binding residue" evidence="6">
    <location>
        <position position="492"/>
    </location>
    <ligand>
        <name>heme</name>
        <dbReference type="ChEBI" id="CHEBI:30413"/>
    </ligand>
    <ligandPart>
        <name>Fe</name>
        <dbReference type="ChEBI" id="CHEBI:18248"/>
    </ligandPart>
</feature>
<evidence type="ECO:0000256" key="5">
    <source>
        <dbReference type="ARBA" id="ARBA00023004"/>
    </source>
</evidence>
<keyword evidence="4 7" id="KW-0560">Oxidoreductase</keyword>
<evidence type="ECO:0000256" key="6">
    <source>
        <dbReference type="PIRSR" id="PIRSR602401-1"/>
    </source>
</evidence>
<evidence type="ECO:0000256" key="3">
    <source>
        <dbReference type="ARBA" id="ARBA00022723"/>
    </source>
</evidence>
<dbReference type="CDD" id="cd11041">
    <property type="entry name" value="CYP503A1-like"/>
    <property type="match status" value="1"/>
</dbReference>
<keyword evidence="6 7" id="KW-0349">Heme</keyword>
<name>A0A9P6C3T8_9AGAR</name>
<evidence type="ECO:0000256" key="8">
    <source>
        <dbReference type="SAM" id="MobiDB-lite"/>
    </source>
</evidence>
<keyword evidence="11" id="KW-1185">Reference proteome</keyword>
<protein>
    <submittedName>
        <fullName evidence="10">Cytochrome P450</fullName>
    </submittedName>
</protein>
<dbReference type="PRINTS" id="PR00463">
    <property type="entry name" value="EP450I"/>
</dbReference>
<feature type="transmembrane region" description="Helical" evidence="9">
    <location>
        <begin position="45"/>
        <end position="63"/>
    </location>
</feature>
<evidence type="ECO:0000313" key="10">
    <source>
        <dbReference type="EMBL" id="KAF9447789.1"/>
    </source>
</evidence>
<keyword evidence="9" id="KW-0472">Membrane</keyword>
<dbReference type="GO" id="GO:0005506">
    <property type="term" value="F:iron ion binding"/>
    <property type="evidence" value="ECO:0007669"/>
    <property type="project" value="InterPro"/>
</dbReference>
<evidence type="ECO:0000256" key="2">
    <source>
        <dbReference type="ARBA" id="ARBA00010617"/>
    </source>
</evidence>
<gene>
    <name evidence="10" type="ORF">P691DRAFT_706089</name>
</gene>
<dbReference type="InterPro" id="IPR036396">
    <property type="entry name" value="Cyt_P450_sf"/>
</dbReference>
<evidence type="ECO:0000313" key="11">
    <source>
        <dbReference type="Proteomes" id="UP000807342"/>
    </source>
</evidence>
<dbReference type="Gene3D" id="1.10.630.10">
    <property type="entry name" value="Cytochrome P450"/>
    <property type="match status" value="1"/>
</dbReference>
<comment type="similarity">
    <text evidence="2 7">Belongs to the cytochrome P450 family.</text>
</comment>
<dbReference type="GO" id="GO:0016705">
    <property type="term" value="F:oxidoreductase activity, acting on paired donors, with incorporation or reduction of molecular oxygen"/>
    <property type="evidence" value="ECO:0007669"/>
    <property type="project" value="InterPro"/>
</dbReference>
<organism evidence="10 11">
    <name type="scientific">Macrolepiota fuliginosa MF-IS2</name>
    <dbReference type="NCBI Taxonomy" id="1400762"/>
    <lineage>
        <taxon>Eukaryota</taxon>
        <taxon>Fungi</taxon>
        <taxon>Dikarya</taxon>
        <taxon>Basidiomycota</taxon>
        <taxon>Agaricomycotina</taxon>
        <taxon>Agaricomycetes</taxon>
        <taxon>Agaricomycetidae</taxon>
        <taxon>Agaricales</taxon>
        <taxon>Agaricineae</taxon>
        <taxon>Agaricaceae</taxon>
        <taxon>Macrolepiota</taxon>
    </lineage>
</organism>
<evidence type="ECO:0000256" key="9">
    <source>
        <dbReference type="SAM" id="Phobius"/>
    </source>
</evidence>
<feature type="compositionally biased region" description="Basic and acidic residues" evidence="8">
    <location>
        <begin position="530"/>
        <end position="543"/>
    </location>
</feature>
<evidence type="ECO:0000256" key="4">
    <source>
        <dbReference type="ARBA" id="ARBA00023002"/>
    </source>
</evidence>
<dbReference type="SUPFAM" id="SSF48264">
    <property type="entry name" value="Cytochrome P450"/>
    <property type="match status" value="1"/>
</dbReference>
<dbReference type="Pfam" id="PF00067">
    <property type="entry name" value="p450"/>
    <property type="match status" value="2"/>
</dbReference>
<dbReference type="EMBL" id="MU151185">
    <property type="protein sequence ID" value="KAF9447789.1"/>
    <property type="molecule type" value="Genomic_DNA"/>
</dbReference>
<feature type="region of interest" description="Disordered" evidence="8">
    <location>
        <begin position="440"/>
        <end position="461"/>
    </location>
</feature>
<dbReference type="InterPro" id="IPR002401">
    <property type="entry name" value="Cyt_P450_E_grp-I"/>
</dbReference>
<dbReference type="OrthoDB" id="1844152at2759"/>
<keyword evidence="9" id="KW-1133">Transmembrane helix</keyword>
<keyword evidence="9" id="KW-0812">Transmembrane</keyword>
<keyword evidence="3 6" id="KW-0479">Metal-binding</keyword>
<sequence length="560" mass="63824">MHKTRLDSLEEGEESFLLVHLCVFGSLLYFLWLRRDRANYKRIPAVGFSGTLASSISLFRYLYNPTKVLKKAYLKFPGGIFRCPTLTRWIVVIAKTKYVEELRKAPEDDLSASEAMKEILQLAFTVDSGLLANSELKSLLGAQLARNLPQALLVMHTEMLELVNEYVPSEEDGWKYIEESELIMHICNRVINRALVGASLSQNPEFTDLVVTLTNNLERYARKLRTLPALLRPLFVLLFTPLPRIKRRMRALLSKTLKERQELLVKRGDSFPNDMITWFVSHDTKSEMPIDELVAHVMLVNYLAVQPMAKVMSQALRNLAQYPRCTEELRAEVDKVIRREGWSKSGIDKLYKLDSFLRETMRLNETTYSSSYPNLNMARKTIQPITFSDGITIPSNTLLFVGSQLLHMDARYYSKPETFEPFRFIPSSFDDDSTISSQISPSMSTTESFPLNSTPPVPSSAPPLDPPFVPVSSTLPATSPTFLAWGHGKHACPGRFFAAFVMKLMLAHLVLEFDFRVPPSASSISEDCNDQERNSEAENKDKKILWIEVKRRQPRTNPNL</sequence>
<feature type="transmembrane region" description="Helical" evidence="9">
    <location>
        <begin position="15"/>
        <end position="33"/>
    </location>
</feature>
<accession>A0A9P6C3T8</accession>
<keyword evidence="7" id="KW-0503">Monooxygenase</keyword>
<feature type="region of interest" description="Disordered" evidence="8">
    <location>
        <begin position="522"/>
        <end position="543"/>
    </location>
</feature>
<evidence type="ECO:0000256" key="7">
    <source>
        <dbReference type="RuleBase" id="RU000461"/>
    </source>
</evidence>
<comment type="caution">
    <text evidence="10">The sequence shown here is derived from an EMBL/GenBank/DDBJ whole genome shotgun (WGS) entry which is preliminary data.</text>
</comment>
<comment type="cofactor">
    <cofactor evidence="1 6">
        <name>heme</name>
        <dbReference type="ChEBI" id="CHEBI:30413"/>
    </cofactor>
</comment>
<dbReference type="PANTHER" id="PTHR46206">
    <property type="entry name" value="CYTOCHROME P450"/>
    <property type="match status" value="1"/>
</dbReference>
<dbReference type="InterPro" id="IPR001128">
    <property type="entry name" value="Cyt_P450"/>
</dbReference>
<proteinExistence type="inferred from homology"/>
<dbReference type="Proteomes" id="UP000807342">
    <property type="component" value="Unassembled WGS sequence"/>
</dbReference>
<dbReference type="AlphaFoldDB" id="A0A9P6C3T8"/>